<keyword evidence="1" id="KW-1133">Transmembrane helix</keyword>
<keyword evidence="1" id="KW-0812">Transmembrane</keyword>
<evidence type="ECO:0000313" key="3">
    <source>
        <dbReference type="Proteomes" id="UP000481852"/>
    </source>
</evidence>
<keyword evidence="1" id="KW-0472">Membrane</keyword>
<evidence type="ECO:0000256" key="1">
    <source>
        <dbReference type="SAM" id="Phobius"/>
    </source>
</evidence>
<feature type="transmembrane region" description="Helical" evidence="1">
    <location>
        <begin position="56"/>
        <end position="80"/>
    </location>
</feature>
<dbReference type="Proteomes" id="UP000481852">
    <property type="component" value="Unassembled WGS sequence"/>
</dbReference>
<accession>A0A6L5X4H9</accession>
<evidence type="ECO:0000313" key="2">
    <source>
        <dbReference type="EMBL" id="MSS14545.1"/>
    </source>
</evidence>
<organism evidence="2 3">
    <name type="scientific">Porcincola intestinalis</name>
    <dbReference type="NCBI Taxonomy" id="2606632"/>
    <lineage>
        <taxon>Bacteria</taxon>
        <taxon>Bacillati</taxon>
        <taxon>Bacillota</taxon>
        <taxon>Clostridia</taxon>
        <taxon>Lachnospirales</taxon>
        <taxon>Lachnospiraceae</taxon>
        <taxon>Porcincola</taxon>
    </lineage>
</organism>
<sequence>MDVMKHRRSLGNLASFCYFIAGYSLEGVFVLLTFLIGYKMKIGELFKLAFSASPYINVLCIYILISVVIFPISFIGHMAVETRLYYMGGFVDYPKAMAVVADIMYKLQTLCWKPYKGIDIRWLFTLSSQSSHDRRVNVRRWIPKFLETVLWWGIIAGIIYSIKTSDVNYITLALSKTQNKEKAIVLGASLAITIVASIIFGIYSII</sequence>
<proteinExistence type="predicted"/>
<name>A0A6L5X4H9_9FIRM</name>
<feature type="transmembrane region" description="Helical" evidence="1">
    <location>
        <begin position="12"/>
        <end position="36"/>
    </location>
</feature>
<feature type="transmembrane region" description="Helical" evidence="1">
    <location>
        <begin position="145"/>
        <end position="163"/>
    </location>
</feature>
<dbReference type="EMBL" id="VULZ01000005">
    <property type="protein sequence ID" value="MSS14545.1"/>
    <property type="molecule type" value="Genomic_DNA"/>
</dbReference>
<gene>
    <name evidence="2" type="ORF">FYJ35_05750</name>
</gene>
<dbReference type="RefSeq" id="WP_154524489.1">
    <property type="nucleotide sequence ID" value="NZ_VULZ01000005.1"/>
</dbReference>
<reference evidence="2 3" key="1">
    <citation type="submission" date="2019-08" db="EMBL/GenBank/DDBJ databases">
        <title>In-depth cultivation of the pig gut microbiome towards novel bacterial diversity and tailored functional studies.</title>
        <authorList>
            <person name="Wylensek D."/>
            <person name="Hitch T.C.A."/>
            <person name="Clavel T."/>
        </authorList>
    </citation>
    <scope>NUCLEOTIDE SEQUENCE [LARGE SCALE GENOMIC DNA]</scope>
    <source>
        <strain evidence="2 3">Oil+RF-744-WCA-WT-11</strain>
    </source>
</reference>
<dbReference type="AlphaFoldDB" id="A0A6L5X4H9"/>
<keyword evidence="3" id="KW-1185">Reference proteome</keyword>
<protein>
    <submittedName>
        <fullName evidence="2">Uncharacterized protein</fullName>
    </submittedName>
</protein>
<feature type="transmembrane region" description="Helical" evidence="1">
    <location>
        <begin position="183"/>
        <end position="205"/>
    </location>
</feature>
<comment type="caution">
    <text evidence="2">The sequence shown here is derived from an EMBL/GenBank/DDBJ whole genome shotgun (WGS) entry which is preliminary data.</text>
</comment>